<protein>
    <submittedName>
        <fullName evidence="1">Cation transporter</fullName>
    </submittedName>
</protein>
<proteinExistence type="predicted"/>
<reference evidence="1 2" key="1">
    <citation type="submission" date="2019-06" db="EMBL/GenBank/DDBJ databases">
        <title>Genome analyses of bacteria isolated from kimchi.</title>
        <authorList>
            <person name="Lee S."/>
            <person name="Ahn S."/>
            <person name="Roh S."/>
        </authorList>
    </citation>
    <scope>NUCLEOTIDE SEQUENCE [LARGE SCALE GENOMIC DNA]</scope>
    <source>
        <strain evidence="1 2">CBA4606</strain>
    </source>
</reference>
<organism evidence="1 2">
    <name type="scientific">Pistricoccus aurantiacus</name>
    <dbReference type="NCBI Taxonomy" id="1883414"/>
    <lineage>
        <taxon>Bacteria</taxon>
        <taxon>Pseudomonadati</taxon>
        <taxon>Pseudomonadota</taxon>
        <taxon>Gammaproteobacteria</taxon>
        <taxon>Oceanospirillales</taxon>
        <taxon>Halomonadaceae</taxon>
        <taxon>Pistricoccus</taxon>
    </lineage>
</organism>
<keyword evidence="2" id="KW-1185">Reference proteome</keyword>
<dbReference type="EMBL" id="CP042382">
    <property type="protein sequence ID" value="QEA37659.1"/>
    <property type="molecule type" value="Genomic_DNA"/>
</dbReference>
<gene>
    <name evidence="1" type="ORF">FGL86_00285</name>
</gene>
<evidence type="ECO:0000313" key="1">
    <source>
        <dbReference type="EMBL" id="QEA37659.1"/>
    </source>
</evidence>
<dbReference type="OrthoDB" id="5822659at2"/>
<name>A0A5B8SKP4_9GAMM</name>
<dbReference type="KEGG" id="paur:FGL86_00285"/>
<accession>A0A5B8SKP4</accession>
<dbReference type="Proteomes" id="UP000321272">
    <property type="component" value="Chromosome"/>
</dbReference>
<evidence type="ECO:0000313" key="2">
    <source>
        <dbReference type="Proteomes" id="UP000321272"/>
    </source>
</evidence>
<sequence>MARNAYRSAKDRRSVMHSEHRLGVKEVNLVTRKLKLEPSDHQDLQQAIEEIDRLYGLDSVSLDDRKRMLHLAYDASRLCIEGIEKILTRHSIEISHGWWNRYKKDHYRFVDQNIKDNAAKEPWSCH</sequence>
<dbReference type="AlphaFoldDB" id="A0A5B8SKP4"/>